<dbReference type="PANTHER" id="PTHR28538:SF1">
    <property type="entry name" value="INTEGRAL INNER NUCLEAR MEMBRANE PROTEIN IMA1"/>
    <property type="match status" value="1"/>
</dbReference>
<protein>
    <recommendedName>
        <fullName evidence="7">Ima1 N-terminal domain-containing protein</fullName>
    </recommendedName>
</protein>
<dbReference type="HOGENOM" id="CLU_013127_1_1_1"/>
<evidence type="ECO:0000256" key="6">
    <source>
        <dbReference type="SAM" id="Phobius"/>
    </source>
</evidence>
<accession>S3DGL2</accession>
<comment type="subcellular location">
    <subcellularLocation>
        <location evidence="1">Nucleus inner membrane</location>
        <topology evidence="1">Multi-pass membrane protein</topology>
    </subcellularLocation>
</comment>
<evidence type="ECO:0000256" key="3">
    <source>
        <dbReference type="ARBA" id="ARBA00022989"/>
    </source>
</evidence>
<dbReference type="Proteomes" id="UP000016922">
    <property type="component" value="Unassembled WGS sequence"/>
</dbReference>
<dbReference type="RefSeq" id="XP_008076125.1">
    <property type="nucleotide sequence ID" value="XM_008077934.1"/>
</dbReference>
<reference evidence="8 9" key="1">
    <citation type="journal article" date="2013" name="BMC Genomics">
        <title>Genomics-driven discovery of the pneumocandin biosynthetic gene cluster in the fungus Glarea lozoyensis.</title>
        <authorList>
            <person name="Chen L."/>
            <person name="Yue Q."/>
            <person name="Zhang X."/>
            <person name="Xiang M."/>
            <person name="Wang C."/>
            <person name="Li S."/>
            <person name="Che Y."/>
            <person name="Ortiz-Lopez F.J."/>
            <person name="Bills G.F."/>
            <person name="Liu X."/>
            <person name="An Z."/>
        </authorList>
    </citation>
    <scope>NUCLEOTIDE SEQUENCE [LARGE SCALE GENOMIC DNA]</scope>
    <source>
        <strain evidence="9">ATCC 20868 / MF5171</strain>
    </source>
</reference>
<evidence type="ECO:0000256" key="1">
    <source>
        <dbReference type="ARBA" id="ARBA00004473"/>
    </source>
</evidence>
<dbReference type="GO" id="GO:0034992">
    <property type="term" value="C:microtubule organizing center attachment site"/>
    <property type="evidence" value="ECO:0007669"/>
    <property type="project" value="TreeGrafter"/>
</dbReference>
<sequence length="692" mass="77752">MAPLRRKKILVCFGCGKKSGIKYDGLIRRWDCTLCDSPNFLDENGDITDPPAETFSQDTANIDRSYAVARDASYLPRRSSRFCENCLKNQHLNNASMRQLDIDLDLSRPGFGREEKALYEAAKERIEKRYPQVCEDCQAGVLEGIRASLKWAKGDDLGRRLAKTRDGMIKKSRSYSISDLGRLLWYAGLWGHVLWSLSSMSTAFDFNVLEGSPLSFVSTIMHLVQPSVRVGASEKWILVSLLCTVSSCWWNPYISKSSTVYRDNINGLRNWYRFQIFTIAARSVAWWLMGTGVAAQSNHPATICAHLSLVIVNLFLARAAYVSLSIEVKPLWGSTPTSFKYVAARPGSPSDMDDVNNQMKNIFGQPVNKYGPVSSPSPYPKQLNVNYDDMPAGQNPPLLSSMSTSQMFTGSLVNEQTIEGEPMDWSPSISQVSQHRAFLPSSRDLNSKLFGDSPVNGQNSAFWYKVPPAPTTPAQRRYNPPNKARLQVTPQETKENFFNSMNRRVRDSNFGVSGLNMGDNINSVDDFEFAQPKFFPPTSPCKETDELIQLFTNSWTLSEEEKKIPELVRRHGSRSRNGLHALLLICGFVLWHYSEKFPSTYSRQYMTVVMISAFYVGEEIIRDNHTNIKRSTGSHMSQIVGIIIGTSALIGAGLTIVNIWYENSSCTNLASHGHWLVAALCLHQFWLALFGH</sequence>
<keyword evidence="9" id="KW-1185">Reference proteome</keyword>
<dbReference type="eggNOG" id="KOG4623">
    <property type="taxonomic scope" value="Eukaryota"/>
</dbReference>
<keyword evidence="5" id="KW-0539">Nucleus</keyword>
<gene>
    <name evidence="8" type="ORF">GLAREA_08973</name>
</gene>
<dbReference type="GO" id="GO:0071765">
    <property type="term" value="P:nuclear inner membrane organization"/>
    <property type="evidence" value="ECO:0007669"/>
    <property type="project" value="InterPro"/>
</dbReference>
<dbReference type="InterPro" id="IPR018617">
    <property type="entry name" value="Ima1_N"/>
</dbReference>
<dbReference type="KEGG" id="glz:GLAREA_08973"/>
<feature type="transmembrane region" description="Helical" evidence="6">
    <location>
        <begin position="639"/>
        <end position="661"/>
    </location>
</feature>
<dbReference type="OrthoDB" id="5966927at2759"/>
<dbReference type="AlphaFoldDB" id="S3DGL2"/>
<dbReference type="STRING" id="1116229.S3DGL2"/>
<evidence type="ECO:0000256" key="2">
    <source>
        <dbReference type="ARBA" id="ARBA00022692"/>
    </source>
</evidence>
<evidence type="ECO:0000313" key="9">
    <source>
        <dbReference type="Proteomes" id="UP000016922"/>
    </source>
</evidence>
<dbReference type="GO" id="GO:0005637">
    <property type="term" value="C:nuclear inner membrane"/>
    <property type="evidence" value="ECO:0007669"/>
    <property type="project" value="UniProtKB-SubCell"/>
</dbReference>
<dbReference type="PANTHER" id="PTHR28538">
    <property type="entry name" value="INTEGRAL INNER NUCLEAR MEMBRANE PROTEIN IMA1"/>
    <property type="match status" value="1"/>
</dbReference>
<proteinExistence type="predicted"/>
<feature type="transmembrane region" description="Helical" evidence="6">
    <location>
        <begin position="673"/>
        <end position="691"/>
    </location>
</feature>
<name>S3DGL2_GLAL2</name>
<dbReference type="Pfam" id="PF09779">
    <property type="entry name" value="Ima1_N"/>
    <property type="match status" value="1"/>
</dbReference>
<evidence type="ECO:0000259" key="7">
    <source>
        <dbReference type="Pfam" id="PF09779"/>
    </source>
</evidence>
<keyword evidence="4 6" id="KW-0472">Membrane</keyword>
<evidence type="ECO:0000256" key="4">
    <source>
        <dbReference type="ARBA" id="ARBA00023136"/>
    </source>
</evidence>
<dbReference type="InterPro" id="IPR042321">
    <property type="entry name" value="Ima1"/>
</dbReference>
<dbReference type="GeneID" id="19468021"/>
<keyword evidence="2 6" id="KW-0812">Transmembrane</keyword>
<dbReference type="GO" id="GO:0034506">
    <property type="term" value="C:chromosome, centromeric core domain"/>
    <property type="evidence" value="ECO:0007669"/>
    <property type="project" value="TreeGrafter"/>
</dbReference>
<dbReference type="GO" id="GO:0044732">
    <property type="term" value="C:mitotic spindle pole body"/>
    <property type="evidence" value="ECO:0007669"/>
    <property type="project" value="TreeGrafter"/>
</dbReference>
<evidence type="ECO:0000256" key="5">
    <source>
        <dbReference type="ARBA" id="ARBA00023242"/>
    </source>
</evidence>
<organism evidence="8 9">
    <name type="scientific">Glarea lozoyensis (strain ATCC 20868 / MF5171)</name>
    <dbReference type="NCBI Taxonomy" id="1116229"/>
    <lineage>
        <taxon>Eukaryota</taxon>
        <taxon>Fungi</taxon>
        <taxon>Dikarya</taxon>
        <taxon>Ascomycota</taxon>
        <taxon>Pezizomycotina</taxon>
        <taxon>Leotiomycetes</taxon>
        <taxon>Helotiales</taxon>
        <taxon>Helotiaceae</taxon>
        <taxon>Glarea</taxon>
    </lineage>
</organism>
<keyword evidence="3 6" id="KW-1133">Transmembrane helix</keyword>
<dbReference type="EMBL" id="KE145352">
    <property type="protein sequence ID" value="EPE36810.1"/>
    <property type="molecule type" value="Genomic_DNA"/>
</dbReference>
<evidence type="ECO:0000313" key="8">
    <source>
        <dbReference type="EMBL" id="EPE36810.1"/>
    </source>
</evidence>
<feature type="domain" description="Ima1 N-terminal" evidence="7">
    <location>
        <begin position="11"/>
        <end position="141"/>
    </location>
</feature>
<dbReference type="OMA" id="YPQVCES"/>